<name>A0AAV0BVQ7_PHAPC</name>
<sequence>MSGQKQQEKQQQPTNPPTSGNLEPVYLASPAQQQSTPSDLTSPVPEPISSSSTQAPLLDSDSDGNDSSDSRPSPWSNNSDRLKRIRKGTKFENAYPSIFSQLAVEEEPDPTTLLATLESPFQVQEYIAQLVRADPHSVGRIIRLPMRDENNPLVQRHVWIYEQLRRLAHDLGHPLVTALQAECGRNECPEMKAGEWLYLCAAHASANENECCAIDYIVHTLDGATALLNSARYFPSRLQIPGSSIKHFTSIARRLYRILAHAWFHHRELFEQCETETSLYARFLGLTDEFGLIAEDLLVIPRDRKKENDDFMEIEADRDRGGEIERRREGLEDRKVLNNGSLEQRVKVPLPDEGDDDELEELE</sequence>
<gene>
    <name evidence="3" type="ORF">PPACK8108_LOCUS25603</name>
</gene>
<proteinExistence type="predicted"/>
<keyword evidence="1" id="KW-0862">Zinc</keyword>
<accession>A0AAV0BVQ7</accession>
<feature type="compositionally biased region" description="Acidic residues" evidence="2">
    <location>
        <begin position="352"/>
        <end position="363"/>
    </location>
</feature>
<feature type="binding site" evidence="1">
    <location>
        <position position="188"/>
    </location>
    <ligand>
        <name>Zn(2+)</name>
        <dbReference type="ChEBI" id="CHEBI:29105"/>
    </ligand>
</feature>
<evidence type="ECO:0000313" key="4">
    <source>
        <dbReference type="Proteomes" id="UP001153365"/>
    </source>
</evidence>
<comment type="caution">
    <text evidence="3">The sequence shown here is derived from an EMBL/GenBank/DDBJ whole genome shotgun (WGS) entry which is preliminary data.</text>
</comment>
<feature type="binding site" evidence="1">
    <location>
        <position position="183"/>
    </location>
    <ligand>
        <name>Zn(2+)</name>
        <dbReference type="ChEBI" id="CHEBI:29105"/>
    </ligand>
</feature>
<organism evidence="3 4">
    <name type="scientific">Phakopsora pachyrhizi</name>
    <name type="common">Asian soybean rust disease fungus</name>
    <dbReference type="NCBI Taxonomy" id="170000"/>
    <lineage>
        <taxon>Eukaryota</taxon>
        <taxon>Fungi</taxon>
        <taxon>Dikarya</taxon>
        <taxon>Basidiomycota</taxon>
        <taxon>Pucciniomycotina</taxon>
        <taxon>Pucciniomycetes</taxon>
        <taxon>Pucciniales</taxon>
        <taxon>Phakopsoraceae</taxon>
        <taxon>Phakopsora</taxon>
    </lineage>
</organism>
<feature type="region of interest" description="Disordered" evidence="2">
    <location>
        <begin position="1"/>
        <end position="82"/>
    </location>
</feature>
<keyword evidence="4" id="KW-1185">Reference proteome</keyword>
<protein>
    <submittedName>
        <fullName evidence="3">Mob1/phocein</fullName>
    </submittedName>
</protein>
<dbReference type="Gene3D" id="1.20.140.30">
    <property type="entry name" value="MOB kinase activator"/>
    <property type="match status" value="1"/>
</dbReference>
<dbReference type="InterPro" id="IPR036703">
    <property type="entry name" value="MOB_kinase_act_sf"/>
</dbReference>
<dbReference type="Pfam" id="PF03637">
    <property type="entry name" value="Mob1_phocein"/>
    <property type="match status" value="1"/>
</dbReference>
<dbReference type="InterPro" id="IPR005301">
    <property type="entry name" value="MOB_kinase_act_fam"/>
</dbReference>
<feature type="region of interest" description="Disordered" evidence="2">
    <location>
        <begin position="342"/>
        <end position="363"/>
    </location>
</feature>
<dbReference type="PANTHER" id="PTHR22599">
    <property type="entry name" value="MPS ONE BINDER KINASE ACTIVATOR-LIKE MOB"/>
    <property type="match status" value="1"/>
</dbReference>
<dbReference type="AlphaFoldDB" id="A0AAV0BVQ7"/>
<evidence type="ECO:0000256" key="2">
    <source>
        <dbReference type="SAM" id="MobiDB-lite"/>
    </source>
</evidence>
<evidence type="ECO:0000313" key="3">
    <source>
        <dbReference type="EMBL" id="CAH7690302.1"/>
    </source>
</evidence>
<dbReference type="SMART" id="SM01388">
    <property type="entry name" value="Mob1_phocein"/>
    <property type="match status" value="1"/>
</dbReference>
<feature type="binding site" evidence="1">
    <location>
        <position position="266"/>
    </location>
    <ligand>
        <name>Zn(2+)</name>
        <dbReference type="ChEBI" id="CHEBI:29105"/>
    </ligand>
</feature>
<keyword evidence="1" id="KW-0479">Metal-binding</keyword>
<dbReference type="SUPFAM" id="SSF101152">
    <property type="entry name" value="Mob1/phocein"/>
    <property type="match status" value="1"/>
</dbReference>
<dbReference type="Proteomes" id="UP001153365">
    <property type="component" value="Unassembled WGS sequence"/>
</dbReference>
<reference evidence="3" key="1">
    <citation type="submission" date="2022-06" db="EMBL/GenBank/DDBJ databases">
        <authorList>
            <consortium name="SYNGENTA / RWTH Aachen University"/>
        </authorList>
    </citation>
    <scope>NUCLEOTIDE SEQUENCE</scope>
</reference>
<evidence type="ECO:0000256" key="1">
    <source>
        <dbReference type="PIRSR" id="PIRSR605301-1"/>
    </source>
</evidence>
<feature type="binding site" evidence="1">
    <location>
        <position position="261"/>
    </location>
    <ligand>
        <name>Zn(2+)</name>
        <dbReference type="ChEBI" id="CHEBI:29105"/>
    </ligand>
</feature>
<feature type="compositionally biased region" description="Polar residues" evidence="2">
    <location>
        <begin position="30"/>
        <end position="41"/>
    </location>
</feature>
<dbReference type="EMBL" id="CALTRL010006254">
    <property type="protein sequence ID" value="CAH7690302.1"/>
    <property type="molecule type" value="Genomic_DNA"/>
</dbReference>